<protein>
    <recommendedName>
        <fullName evidence="1">STAS domain-containing protein</fullName>
    </recommendedName>
</protein>
<keyword evidence="3" id="KW-1185">Reference proteome</keyword>
<accession>A0A517T097</accession>
<sequence>MHRDDKTDDFVSYRTEANRITATPNLSLLAQPSESEAFSKSVDRALSDWLSGGLADANSSDASVIEPSSGVLEIDLHLVSRINSMGLNSLISVQTLARHAGVRLELSGVCTEVREVFRITRLERMFEIVPSDVNAGLQPA</sequence>
<dbReference type="AlphaFoldDB" id="A0A517T097"/>
<dbReference type="Proteomes" id="UP000315003">
    <property type="component" value="Chromosome"/>
</dbReference>
<dbReference type="Gene3D" id="3.30.750.24">
    <property type="entry name" value="STAS domain"/>
    <property type="match status" value="1"/>
</dbReference>
<name>A0A517T097_9BACT</name>
<evidence type="ECO:0000313" key="2">
    <source>
        <dbReference type="EMBL" id="QDT61818.1"/>
    </source>
</evidence>
<evidence type="ECO:0000313" key="3">
    <source>
        <dbReference type="Proteomes" id="UP000315003"/>
    </source>
</evidence>
<proteinExistence type="predicted"/>
<feature type="domain" description="STAS" evidence="1">
    <location>
        <begin position="35"/>
        <end position="140"/>
    </location>
</feature>
<evidence type="ECO:0000259" key="1">
    <source>
        <dbReference type="PROSITE" id="PS50801"/>
    </source>
</evidence>
<dbReference type="RefSeq" id="WP_145276146.1">
    <property type="nucleotide sequence ID" value="NZ_CP036272.1"/>
</dbReference>
<gene>
    <name evidence="2" type="ORF">SV7mr_43590</name>
</gene>
<dbReference type="Pfam" id="PF01740">
    <property type="entry name" value="STAS"/>
    <property type="match status" value="1"/>
</dbReference>
<organism evidence="2 3">
    <name type="scientific">Stieleria bergensis</name>
    <dbReference type="NCBI Taxonomy" id="2528025"/>
    <lineage>
        <taxon>Bacteria</taxon>
        <taxon>Pseudomonadati</taxon>
        <taxon>Planctomycetota</taxon>
        <taxon>Planctomycetia</taxon>
        <taxon>Pirellulales</taxon>
        <taxon>Pirellulaceae</taxon>
        <taxon>Stieleria</taxon>
    </lineage>
</organism>
<dbReference type="InterPro" id="IPR002645">
    <property type="entry name" value="STAS_dom"/>
</dbReference>
<dbReference type="SUPFAM" id="SSF52091">
    <property type="entry name" value="SpoIIaa-like"/>
    <property type="match status" value="1"/>
</dbReference>
<dbReference type="PROSITE" id="PS50801">
    <property type="entry name" value="STAS"/>
    <property type="match status" value="1"/>
</dbReference>
<dbReference type="OrthoDB" id="270820at2"/>
<dbReference type="CDD" id="cd07043">
    <property type="entry name" value="STAS_anti-anti-sigma_factors"/>
    <property type="match status" value="1"/>
</dbReference>
<reference evidence="2 3" key="1">
    <citation type="submission" date="2019-02" db="EMBL/GenBank/DDBJ databases">
        <title>Deep-cultivation of Planctomycetes and their phenomic and genomic characterization uncovers novel biology.</title>
        <authorList>
            <person name="Wiegand S."/>
            <person name="Jogler M."/>
            <person name="Boedeker C."/>
            <person name="Pinto D."/>
            <person name="Vollmers J."/>
            <person name="Rivas-Marin E."/>
            <person name="Kohn T."/>
            <person name="Peeters S.H."/>
            <person name="Heuer A."/>
            <person name="Rast P."/>
            <person name="Oberbeckmann S."/>
            <person name="Bunk B."/>
            <person name="Jeske O."/>
            <person name="Meyerdierks A."/>
            <person name="Storesund J.E."/>
            <person name="Kallscheuer N."/>
            <person name="Luecker S."/>
            <person name="Lage O.M."/>
            <person name="Pohl T."/>
            <person name="Merkel B.J."/>
            <person name="Hornburger P."/>
            <person name="Mueller R.-W."/>
            <person name="Bruemmer F."/>
            <person name="Labrenz M."/>
            <person name="Spormann A.M."/>
            <person name="Op den Camp H."/>
            <person name="Overmann J."/>
            <person name="Amann R."/>
            <person name="Jetten M.S.M."/>
            <person name="Mascher T."/>
            <person name="Medema M.H."/>
            <person name="Devos D.P."/>
            <person name="Kaster A.-K."/>
            <person name="Ovreas L."/>
            <person name="Rohde M."/>
            <person name="Galperin M.Y."/>
            <person name="Jogler C."/>
        </authorList>
    </citation>
    <scope>NUCLEOTIDE SEQUENCE [LARGE SCALE GENOMIC DNA]</scope>
    <source>
        <strain evidence="2 3">SV_7m_r</strain>
    </source>
</reference>
<dbReference type="EMBL" id="CP036272">
    <property type="protein sequence ID" value="QDT61818.1"/>
    <property type="molecule type" value="Genomic_DNA"/>
</dbReference>
<dbReference type="InterPro" id="IPR036513">
    <property type="entry name" value="STAS_dom_sf"/>
</dbReference>